<evidence type="ECO:0000313" key="2">
    <source>
        <dbReference type="EMBL" id="KXU99680.1"/>
    </source>
</evidence>
<dbReference type="SMART" id="SM00418">
    <property type="entry name" value="HTH_ARSR"/>
    <property type="match status" value="1"/>
</dbReference>
<dbReference type="InterPro" id="IPR001845">
    <property type="entry name" value="HTH_ArsR_DNA-bd_dom"/>
</dbReference>
<reference evidence="2 4" key="1">
    <citation type="submission" date="2015-06" db="EMBL/GenBank/DDBJ databases">
        <title>Improved classification and identification of acetic acid bacteria using matrix-assisted laser desorption/ionization time-of-flight mass spectrometry; Gluconobacter nephelii and Gluconobacter uchimurae are later heterotypic synonyms of Gluconobacter japonicus and Gluconobacter oxydans, respectively.</title>
        <authorList>
            <person name="Li L."/>
            <person name="Cleenwerck I."/>
            <person name="De Vuyst L."/>
            <person name="Vandamme P."/>
        </authorList>
    </citation>
    <scope>NUCLEOTIDE SEQUENCE [LARGE SCALE GENOMIC DNA]</scope>
    <source>
        <strain evidence="2 4">LMG 1764</strain>
    </source>
</reference>
<reference evidence="5" key="2">
    <citation type="submission" date="2020-04" db="EMBL/GenBank/DDBJ databases">
        <title>Description of novel Gluconacetobacter.</title>
        <authorList>
            <person name="Sombolestani A."/>
        </authorList>
    </citation>
    <scope>NUCLEOTIDE SEQUENCE [LARGE SCALE GENOMIC DNA]</scope>
    <source>
        <strain evidence="5">R-71646</strain>
    </source>
</reference>
<keyword evidence="5" id="KW-1185">Reference proteome</keyword>
<reference evidence="3 5" key="4">
    <citation type="submission" date="2020-11" db="EMBL/GenBank/DDBJ databases">
        <title>Description of novel Gluconobacter species.</title>
        <authorList>
            <person name="Cleenwerck I."/>
            <person name="Cnockaert M."/>
            <person name="Borremans W."/>
            <person name="Wieme A.D."/>
            <person name="De Vuyst L."/>
            <person name="Vandamme P."/>
        </authorList>
    </citation>
    <scope>NUCLEOTIDE SEQUENCE [LARGE SCALE GENOMIC DNA]</scope>
    <source>
        <strain evidence="3 5">R-71646</strain>
    </source>
</reference>
<dbReference type="InterPro" id="IPR036390">
    <property type="entry name" value="WH_DNA-bd_sf"/>
</dbReference>
<sequence>MAAYDHPDPATFELTLVLRALADPARLEIVRHLARVGEANCATLIGTRPKSSMSHHFQVLRDSGILRTRIEGVQHRNSLRHEELDTRFPGLLTAVLNAP</sequence>
<evidence type="ECO:0000259" key="1">
    <source>
        <dbReference type="PROSITE" id="PS50987"/>
    </source>
</evidence>
<dbReference type="Gene3D" id="1.10.10.10">
    <property type="entry name" value="Winged helix-like DNA-binding domain superfamily/Winged helix DNA-binding domain"/>
    <property type="match status" value="1"/>
</dbReference>
<dbReference type="InterPro" id="IPR011991">
    <property type="entry name" value="ArsR-like_HTH"/>
</dbReference>
<dbReference type="EMBL" id="LHZB01000120">
    <property type="protein sequence ID" value="KXU99680.1"/>
    <property type="molecule type" value="Genomic_DNA"/>
</dbReference>
<dbReference type="RefSeq" id="WP_062497775.1">
    <property type="nucleotide sequence ID" value="NZ_JABCQF010000001.1"/>
</dbReference>
<dbReference type="Pfam" id="PF12840">
    <property type="entry name" value="HTH_20"/>
    <property type="match status" value="1"/>
</dbReference>
<reference evidence="3" key="3">
    <citation type="submission" date="2020-04" db="EMBL/GenBank/DDBJ databases">
        <authorList>
            <person name="Sombolestani A."/>
        </authorList>
    </citation>
    <scope>NUCLEOTIDE SEQUENCE</scope>
    <source>
        <strain evidence="3">R-71646</strain>
    </source>
</reference>
<dbReference type="AlphaFoldDB" id="A0A149QQX1"/>
<dbReference type="PRINTS" id="PR00778">
    <property type="entry name" value="HTHARSR"/>
</dbReference>
<comment type="caution">
    <text evidence="2">The sequence shown here is derived from an EMBL/GenBank/DDBJ whole genome shotgun (WGS) entry which is preliminary data.</text>
</comment>
<organism evidence="2 4">
    <name type="scientific">Gluconobacter potus</name>
    <dbReference type="NCBI Taxonomy" id="2724927"/>
    <lineage>
        <taxon>Bacteria</taxon>
        <taxon>Pseudomonadati</taxon>
        <taxon>Pseudomonadota</taxon>
        <taxon>Alphaproteobacteria</taxon>
        <taxon>Acetobacterales</taxon>
        <taxon>Acetobacteraceae</taxon>
        <taxon>Gluconobacter</taxon>
    </lineage>
</organism>
<dbReference type="PROSITE" id="PS50987">
    <property type="entry name" value="HTH_ARSR_2"/>
    <property type="match status" value="1"/>
</dbReference>
<accession>A0A149QQX1</accession>
<dbReference type="GO" id="GO:0003700">
    <property type="term" value="F:DNA-binding transcription factor activity"/>
    <property type="evidence" value="ECO:0007669"/>
    <property type="project" value="InterPro"/>
</dbReference>
<evidence type="ECO:0000313" key="3">
    <source>
        <dbReference type="EMBL" id="MBF0881552.1"/>
    </source>
</evidence>
<dbReference type="CDD" id="cd00090">
    <property type="entry name" value="HTH_ARSR"/>
    <property type="match status" value="1"/>
</dbReference>
<evidence type="ECO:0000313" key="5">
    <source>
        <dbReference type="Proteomes" id="UP000644588"/>
    </source>
</evidence>
<protein>
    <submittedName>
        <fullName evidence="2">ArsR family transcriptional regulator</fullName>
    </submittedName>
    <submittedName>
        <fullName evidence="3">Helix-turn-helix transcriptional regulator</fullName>
    </submittedName>
</protein>
<dbReference type="PATRIC" id="fig|442.7.peg.3122"/>
<feature type="domain" description="HTH arsR-type" evidence="1">
    <location>
        <begin position="6"/>
        <end position="99"/>
    </location>
</feature>
<name>A0A149QQX1_9PROT</name>
<dbReference type="EMBL" id="JABCQF010000001">
    <property type="protein sequence ID" value="MBF0881552.1"/>
    <property type="molecule type" value="Genomic_DNA"/>
</dbReference>
<dbReference type="Proteomes" id="UP000644588">
    <property type="component" value="Unassembled WGS sequence"/>
</dbReference>
<dbReference type="SUPFAM" id="SSF46785">
    <property type="entry name" value="Winged helix' DNA-binding domain"/>
    <property type="match status" value="1"/>
</dbReference>
<dbReference type="InterPro" id="IPR036388">
    <property type="entry name" value="WH-like_DNA-bd_sf"/>
</dbReference>
<proteinExistence type="predicted"/>
<evidence type="ECO:0000313" key="4">
    <source>
        <dbReference type="Proteomes" id="UP000075573"/>
    </source>
</evidence>
<gene>
    <name evidence="2" type="ORF">AD929_15365</name>
    <name evidence="3" type="ORF">HKD31_02160</name>
</gene>
<dbReference type="Proteomes" id="UP000075573">
    <property type="component" value="Unassembled WGS sequence"/>
</dbReference>